<proteinExistence type="predicted"/>
<feature type="compositionally biased region" description="Polar residues" evidence="1">
    <location>
        <begin position="262"/>
        <end position="276"/>
    </location>
</feature>
<dbReference type="Proteomes" id="UP001390339">
    <property type="component" value="Unassembled WGS sequence"/>
</dbReference>
<accession>A0ABR2I984</accession>
<evidence type="ECO:0000313" key="2">
    <source>
        <dbReference type="EMBL" id="KAK8859182.1"/>
    </source>
</evidence>
<dbReference type="EMBL" id="JAPCWZ010000006">
    <property type="protein sequence ID" value="KAK8859182.1"/>
    <property type="molecule type" value="Genomic_DNA"/>
</dbReference>
<feature type="region of interest" description="Disordered" evidence="1">
    <location>
        <begin position="253"/>
        <end position="276"/>
    </location>
</feature>
<evidence type="ECO:0000256" key="1">
    <source>
        <dbReference type="SAM" id="MobiDB-lite"/>
    </source>
</evidence>
<name>A0ABR2I984_9PEZI</name>
<gene>
    <name evidence="2" type="ORF">PGQ11_009916</name>
</gene>
<comment type="caution">
    <text evidence="2">The sequence shown here is derived from an EMBL/GenBank/DDBJ whole genome shotgun (WGS) entry which is preliminary data.</text>
</comment>
<sequence length="276" mass="30758">MDEDLLQVCYNVDLYFGPRPSSIGPVALLPSYEDNRPDSVLRFNDPTGIFALFLEVRTSLSIRPYNPAANPNDEPDPLCNFRELGEPQADDTPFGQINISFFVTELEPHVDEVLSDSDKRIRDRLRRIFPDYPSPSANRICRLTLMTELVHEHIPVDLVTISNGDLDTIAHQTGHLLHHSGGADFLPRVKNALTRLWARSTGNKKLGGAGDERLGRLRNCLDQLEDTQYWDSVFGALVELQALLDVRDSSLSPTSEVSLSSNPFTESTPSPSSQSL</sequence>
<organism evidence="2 3">
    <name type="scientific">Apiospora arundinis</name>
    <dbReference type="NCBI Taxonomy" id="335852"/>
    <lineage>
        <taxon>Eukaryota</taxon>
        <taxon>Fungi</taxon>
        <taxon>Dikarya</taxon>
        <taxon>Ascomycota</taxon>
        <taxon>Pezizomycotina</taxon>
        <taxon>Sordariomycetes</taxon>
        <taxon>Xylariomycetidae</taxon>
        <taxon>Amphisphaeriales</taxon>
        <taxon>Apiosporaceae</taxon>
        <taxon>Apiospora</taxon>
    </lineage>
</organism>
<protein>
    <submittedName>
        <fullName evidence="2">Uncharacterized protein</fullName>
    </submittedName>
</protein>
<evidence type="ECO:0000313" key="3">
    <source>
        <dbReference type="Proteomes" id="UP001390339"/>
    </source>
</evidence>
<keyword evidence="3" id="KW-1185">Reference proteome</keyword>
<reference evidence="2 3" key="1">
    <citation type="journal article" date="2024" name="IMA Fungus">
        <title>Apiospora arundinis, a panoply of carbohydrate-active enzymes and secondary metabolites.</title>
        <authorList>
            <person name="Sorensen T."/>
            <person name="Petersen C."/>
            <person name="Muurmann A.T."/>
            <person name="Christiansen J.V."/>
            <person name="Brundto M.L."/>
            <person name="Overgaard C.K."/>
            <person name="Boysen A.T."/>
            <person name="Wollenberg R.D."/>
            <person name="Larsen T.O."/>
            <person name="Sorensen J.L."/>
            <person name="Nielsen K.L."/>
            <person name="Sondergaard T.E."/>
        </authorList>
    </citation>
    <scope>NUCLEOTIDE SEQUENCE [LARGE SCALE GENOMIC DNA]</scope>
    <source>
        <strain evidence="2 3">AAU 773</strain>
    </source>
</reference>